<dbReference type="AlphaFoldDB" id="G7HYE2"/>
<dbReference type="RefSeq" id="WP_006822683.1">
    <property type="nucleotide sequence ID" value="NZ_CAFW01000078.1"/>
</dbReference>
<organism evidence="1 2">
    <name type="scientific">Corynebacterium casei UCMA 3821</name>
    <dbReference type="NCBI Taxonomy" id="1110505"/>
    <lineage>
        <taxon>Bacteria</taxon>
        <taxon>Bacillati</taxon>
        <taxon>Actinomycetota</taxon>
        <taxon>Actinomycetes</taxon>
        <taxon>Mycobacteriales</taxon>
        <taxon>Corynebacteriaceae</taxon>
        <taxon>Corynebacterium</taxon>
    </lineage>
</organism>
<gene>
    <name evidence="1" type="ORF">CCAS_08490</name>
</gene>
<reference evidence="1 2" key="1">
    <citation type="journal article" date="2012" name="J. Bacteriol.">
        <title>Genome Sequence of Corynebacterium casei UCMA 3821, Isolated from a Smear-Ripened Cheese.</title>
        <authorList>
            <person name="Monnet C."/>
            <person name="Loux V."/>
            <person name="Bento P."/>
            <person name="Gibrat J.F."/>
            <person name="Straub C."/>
            <person name="Bonnarme P."/>
            <person name="Landaud S."/>
            <person name="Irlinger F."/>
        </authorList>
    </citation>
    <scope>NUCLEOTIDE SEQUENCE [LARGE SCALE GENOMIC DNA]</scope>
    <source>
        <strain evidence="1 2">UCMA 3821</strain>
    </source>
</reference>
<protein>
    <submittedName>
        <fullName evidence="1">Uncharacterized protein</fullName>
    </submittedName>
</protein>
<evidence type="ECO:0000313" key="1">
    <source>
        <dbReference type="EMBL" id="CCE55207.1"/>
    </source>
</evidence>
<name>G7HYE2_9CORY</name>
<dbReference type="EMBL" id="CAFW01000078">
    <property type="protein sequence ID" value="CCE55207.1"/>
    <property type="molecule type" value="Genomic_DNA"/>
</dbReference>
<dbReference type="Proteomes" id="UP000004840">
    <property type="component" value="Unassembled WGS sequence"/>
</dbReference>
<proteinExistence type="predicted"/>
<evidence type="ECO:0000313" key="2">
    <source>
        <dbReference type="Proteomes" id="UP000004840"/>
    </source>
</evidence>
<accession>G7HYE2</accession>
<sequence>MATIISLASSAAFIWGILEVFTEYQRAPGAGIPAAAQRAASKYGFQSP</sequence>